<dbReference type="GO" id="GO:0004803">
    <property type="term" value="F:transposase activity"/>
    <property type="evidence" value="ECO:0007669"/>
    <property type="project" value="InterPro"/>
</dbReference>
<dbReference type="PANTHER" id="PTHR34322">
    <property type="entry name" value="TRANSPOSASE, Y1_TNP DOMAIN-CONTAINING"/>
    <property type="match status" value="1"/>
</dbReference>
<protein>
    <submittedName>
        <fullName evidence="2">REP element-mobilizing transposase RayT</fullName>
    </submittedName>
</protein>
<organism evidence="2 3">
    <name type="scientific">Natronincola peptidivorans</name>
    <dbReference type="NCBI Taxonomy" id="426128"/>
    <lineage>
        <taxon>Bacteria</taxon>
        <taxon>Bacillati</taxon>
        <taxon>Bacillota</taxon>
        <taxon>Clostridia</taxon>
        <taxon>Peptostreptococcales</taxon>
        <taxon>Natronincolaceae</taxon>
        <taxon>Natronincola</taxon>
    </lineage>
</organism>
<dbReference type="EMBL" id="FOHU01000002">
    <property type="protein sequence ID" value="SES81618.1"/>
    <property type="molecule type" value="Genomic_DNA"/>
</dbReference>
<dbReference type="PANTHER" id="PTHR34322:SF2">
    <property type="entry name" value="TRANSPOSASE IS200-LIKE DOMAIN-CONTAINING PROTEIN"/>
    <property type="match status" value="1"/>
</dbReference>
<evidence type="ECO:0000259" key="1">
    <source>
        <dbReference type="SMART" id="SM01321"/>
    </source>
</evidence>
<dbReference type="SUPFAM" id="SSF143422">
    <property type="entry name" value="Transposase IS200-like"/>
    <property type="match status" value="1"/>
</dbReference>
<dbReference type="OrthoDB" id="9788881at2"/>
<proteinExistence type="predicted"/>
<dbReference type="Gene3D" id="3.30.70.1290">
    <property type="entry name" value="Transposase IS200-like"/>
    <property type="match status" value="1"/>
</dbReference>
<dbReference type="Pfam" id="PF01797">
    <property type="entry name" value="Y1_Tnp"/>
    <property type="match status" value="1"/>
</dbReference>
<dbReference type="SMART" id="SM01321">
    <property type="entry name" value="Y1_Tnp"/>
    <property type="match status" value="1"/>
</dbReference>
<dbReference type="AlphaFoldDB" id="A0A1H9ZIZ8"/>
<sequence>MPREPRKKSKTGIYHIMLRGIDGRDIFLEDEDRKKFLKQIFKVKEDGRFYVYGYCLMRNHVHLLVKENEEIGNSIKRITVGYVQWHNLKYGRTGHLFQNRYRSETIEDESYLIAVLRYIHQNPVKAKIVQRAEEYMWSSYGEYMKVYHGKPADINAELIKGYFPTKESFRTYTDEKNNEKFLEYEEIKKYTDKALQEEIERMINTALIKELAIEERNQIINSIYKDTGVSIRQLSRVLDIGRGVVEKAVKR</sequence>
<gene>
    <name evidence="2" type="ORF">SAMN05660297_00579</name>
</gene>
<reference evidence="2 3" key="1">
    <citation type="submission" date="2016-10" db="EMBL/GenBank/DDBJ databases">
        <authorList>
            <person name="de Groot N.N."/>
        </authorList>
    </citation>
    <scope>NUCLEOTIDE SEQUENCE [LARGE SCALE GENOMIC DNA]</scope>
    <source>
        <strain evidence="2 3">DSM 18979</strain>
    </source>
</reference>
<dbReference type="GO" id="GO:0006313">
    <property type="term" value="P:DNA transposition"/>
    <property type="evidence" value="ECO:0007669"/>
    <property type="project" value="InterPro"/>
</dbReference>
<dbReference type="InterPro" id="IPR036515">
    <property type="entry name" value="Transposase_17_sf"/>
</dbReference>
<accession>A0A1H9ZIZ8</accession>
<feature type="domain" description="Transposase IS200-like" evidence="1">
    <location>
        <begin position="9"/>
        <end position="122"/>
    </location>
</feature>
<evidence type="ECO:0000313" key="3">
    <source>
        <dbReference type="Proteomes" id="UP000199568"/>
    </source>
</evidence>
<dbReference type="RefSeq" id="WP_090439063.1">
    <property type="nucleotide sequence ID" value="NZ_FOHU01000002.1"/>
</dbReference>
<keyword evidence="3" id="KW-1185">Reference proteome</keyword>
<dbReference type="InterPro" id="IPR002686">
    <property type="entry name" value="Transposase_17"/>
</dbReference>
<evidence type="ECO:0000313" key="2">
    <source>
        <dbReference type="EMBL" id="SES81618.1"/>
    </source>
</evidence>
<dbReference type="GO" id="GO:0003677">
    <property type="term" value="F:DNA binding"/>
    <property type="evidence" value="ECO:0007669"/>
    <property type="project" value="InterPro"/>
</dbReference>
<dbReference type="Proteomes" id="UP000199568">
    <property type="component" value="Unassembled WGS sequence"/>
</dbReference>
<name>A0A1H9ZIZ8_9FIRM</name>